<dbReference type="Pfam" id="PF12796">
    <property type="entry name" value="Ank_2"/>
    <property type="match status" value="1"/>
</dbReference>
<keyword evidence="5" id="KW-1185">Reference proteome</keyword>
<dbReference type="EMBL" id="CP036269">
    <property type="protein sequence ID" value="QDT44652.1"/>
    <property type="molecule type" value="Genomic_DNA"/>
</dbReference>
<accession>A0A517RLF1</accession>
<protein>
    <submittedName>
        <fullName evidence="4">Ankyrin repeats (3 copies)</fullName>
    </submittedName>
</protein>
<dbReference type="AlphaFoldDB" id="A0A517RLF1"/>
<evidence type="ECO:0000256" key="2">
    <source>
        <dbReference type="ARBA" id="ARBA00023043"/>
    </source>
</evidence>
<evidence type="ECO:0000313" key="4">
    <source>
        <dbReference type="EMBL" id="QDT44652.1"/>
    </source>
</evidence>
<reference evidence="4 5" key="1">
    <citation type="submission" date="2019-02" db="EMBL/GenBank/DDBJ databases">
        <title>Deep-cultivation of Planctomycetes and their phenomic and genomic characterization uncovers novel biology.</title>
        <authorList>
            <person name="Wiegand S."/>
            <person name="Jogler M."/>
            <person name="Boedeker C."/>
            <person name="Pinto D."/>
            <person name="Vollmers J."/>
            <person name="Rivas-Marin E."/>
            <person name="Kohn T."/>
            <person name="Peeters S.H."/>
            <person name="Heuer A."/>
            <person name="Rast P."/>
            <person name="Oberbeckmann S."/>
            <person name="Bunk B."/>
            <person name="Jeske O."/>
            <person name="Meyerdierks A."/>
            <person name="Storesund J.E."/>
            <person name="Kallscheuer N."/>
            <person name="Luecker S."/>
            <person name="Lage O.M."/>
            <person name="Pohl T."/>
            <person name="Merkel B.J."/>
            <person name="Hornburger P."/>
            <person name="Mueller R.-W."/>
            <person name="Bruemmer F."/>
            <person name="Labrenz M."/>
            <person name="Spormann A.M."/>
            <person name="Op den Camp H."/>
            <person name="Overmann J."/>
            <person name="Amann R."/>
            <person name="Jetten M.S.M."/>
            <person name="Mascher T."/>
            <person name="Medema M.H."/>
            <person name="Devos D.P."/>
            <person name="Kaster A.-K."/>
            <person name="Ovreas L."/>
            <person name="Rohde M."/>
            <person name="Galperin M.Y."/>
            <person name="Jogler C."/>
        </authorList>
    </citation>
    <scope>NUCLEOTIDE SEQUENCE [LARGE SCALE GENOMIC DNA]</scope>
    <source>
        <strain evidence="4 5">Pan241w</strain>
    </source>
</reference>
<feature type="repeat" description="ANK" evidence="3">
    <location>
        <begin position="35"/>
        <end position="67"/>
    </location>
</feature>
<dbReference type="KEGG" id="gaz:Pan241w_47660"/>
<dbReference type="Proteomes" id="UP000317171">
    <property type="component" value="Chromosome"/>
</dbReference>
<dbReference type="SMART" id="SM00248">
    <property type="entry name" value="ANK"/>
    <property type="match status" value="1"/>
</dbReference>
<name>A0A517RLF1_9PLAN</name>
<dbReference type="SUPFAM" id="SSF48403">
    <property type="entry name" value="Ankyrin repeat"/>
    <property type="match status" value="1"/>
</dbReference>
<dbReference type="PANTHER" id="PTHR24171">
    <property type="entry name" value="ANKYRIN REPEAT DOMAIN-CONTAINING PROTEIN 39-RELATED"/>
    <property type="match status" value="1"/>
</dbReference>
<dbReference type="PROSITE" id="PS50088">
    <property type="entry name" value="ANK_REPEAT"/>
    <property type="match status" value="1"/>
</dbReference>
<dbReference type="PROSITE" id="PS50297">
    <property type="entry name" value="ANK_REP_REGION"/>
    <property type="match status" value="1"/>
</dbReference>
<evidence type="ECO:0000313" key="5">
    <source>
        <dbReference type="Proteomes" id="UP000317171"/>
    </source>
</evidence>
<evidence type="ECO:0000256" key="3">
    <source>
        <dbReference type="PROSITE-ProRule" id="PRU00023"/>
    </source>
</evidence>
<gene>
    <name evidence="4" type="ORF">Pan241w_47660</name>
</gene>
<keyword evidence="1" id="KW-0677">Repeat</keyword>
<evidence type="ECO:0000256" key="1">
    <source>
        <dbReference type="ARBA" id="ARBA00022737"/>
    </source>
</evidence>
<dbReference type="InterPro" id="IPR002110">
    <property type="entry name" value="Ankyrin_rpt"/>
</dbReference>
<keyword evidence="2 3" id="KW-0040">ANK repeat</keyword>
<dbReference type="InterPro" id="IPR036770">
    <property type="entry name" value="Ankyrin_rpt-contain_sf"/>
</dbReference>
<sequence>MIETNEVEYWAALGYLDKVQESIATGCNVNARGESGYTALHAAVVNEHAAIVRLLLEFGAAPSAQLESGETPADLARLTDNKEIIEMLS</sequence>
<dbReference type="Gene3D" id="1.25.40.20">
    <property type="entry name" value="Ankyrin repeat-containing domain"/>
    <property type="match status" value="1"/>
</dbReference>
<proteinExistence type="predicted"/>
<organism evidence="4 5">
    <name type="scientific">Gimesia alba</name>
    <dbReference type="NCBI Taxonomy" id="2527973"/>
    <lineage>
        <taxon>Bacteria</taxon>
        <taxon>Pseudomonadati</taxon>
        <taxon>Planctomycetota</taxon>
        <taxon>Planctomycetia</taxon>
        <taxon>Planctomycetales</taxon>
        <taxon>Planctomycetaceae</taxon>
        <taxon>Gimesia</taxon>
    </lineage>
</organism>